<dbReference type="CDD" id="cd05387">
    <property type="entry name" value="BY-kinase"/>
    <property type="match status" value="1"/>
</dbReference>
<dbReference type="Proteomes" id="UP001202180">
    <property type="component" value="Unassembled WGS sequence"/>
</dbReference>
<evidence type="ECO:0000259" key="18">
    <source>
        <dbReference type="Pfam" id="PF13614"/>
    </source>
</evidence>
<evidence type="ECO:0000259" key="17">
    <source>
        <dbReference type="Pfam" id="PF02706"/>
    </source>
</evidence>
<evidence type="ECO:0000313" key="21">
    <source>
        <dbReference type="Proteomes" id="UP001202180"/>
    </source>
</evidence>
<keyword evidence="11" id="KW-0067">ATP-binding</keyword>
<dbReference type="PANTHER" id="PTHR32309:SF13">
    <property type="entry name" value="FERRIC ENTEROBACTIN TRANSPORT PROTEIN FEPE"/>
    <property type="match status" value="1"/>
</dbReference>
<dbReference type="InterPro" id="IPR005702">
    <property type="entry name" value="Wzc-like_C"/>
</dbReference>
<evidence type="ECO:0000259" key="19">
    <source>
        <dbReference type="Pfam" id="PF13807"/>
    </source>
</evidence>
<proteinExistence type="inferred from homology"/>
<comment type="subcellular location">
    <subcellularLocation>
        <location evidence="1">Cell inner membrane</location>
        <topology evidence="1">Multi-pass membrane protein</topology>
    </subcellularLocation>
</comment>
<keyword evidence="21" id="KW-1185">Reference proteome</keyword>
<keyword evidence="13 16" id="KW-0472">Membrane</keyword>
<comment type="catalytic activity">
    <reaction evidence="15">
        <text>L-tyrosyl-[protein] + ATP = O-phospho-L-tyrosyl-[protein] + ADP + H(+)</text>
        <dbReference type="Rhea" id="RHEA:10596"/>
        <dbReference type="Rhea" id="RHEA-COMP:10136"/>
        <dbReference type="Rhea" id="RHEA-COMP:20101"/>
        <dbReference type="ChEBI" id="CHEBI:15378"/>
        <dbReference type="ChEBI" id="CHEBI:30616"/>
        <dbReference type="ChEBI" id="CHEBI:46858"/>
        <dbReference type="ChEBI" id="CHEBI:61978"/>
        <dbReference type="ChEBI" id="CHEBI:456216"/>
        <dbReference type="EC" id="2.7.10.2"/>
    </reaction>
</comment>
<keyword evidence="10" id="KW-0418">Kinase</keyword>
<dbReference type="GO" id="GO:0004715">
    <property type="term" value="F:non-membrane spanning protein tyrosine kinase activity"/>
    <property type="evidence" value="ECO:0007669"/>
    <property type="project" value="UniProtKB-EC"/>
</dbReference>
<organism evidence="20 21">
    <name type="scientific">Spirosoma liriopis</name>
    <dbReference type="NCBI Taxonomy" id="2937440"/>
    <lineage>
        <taxon>Bacteria</taxon>
        <taxon>Pseudomonadati</taxon>
        <taxon>Bacteroidota</taxon>
        <taxon>Cytophagia</taxon>
        <taxon>Cytophagales</taxon>
        <taxon>Cytophagaceae</taxon>
        <taxon>Spirosoma</taxon>
    </lineage>
</organism>
<gene>
    <name evidence="20" type="ORF">M0L20_23605</name>
</gene>
<evidence type="ECO:0000256" key="8">
    <source>
        <dbReference type="ARBA" id="ARBA00022692"/>
    </source>
</evidence>
<dbReference type="EC" id="2.7.10.2" evidence="4"/>
<evidence type="ECO:0000256" key="12">
    <source>
        <dbReference type="ARBA" id="ARBA00022989"/>
    </source>
</evidence>
<keyword evidence="8 16" id="KW-0812">Transmembrane</keyword>
<evidence type="ECO:0000256" key="15">
    <source>
        <dbReference type="ARBA" id="ARBA00051245"/>
    </source>
</evidence>
<feature type="transmembrane region" description="Helical" evidence="16">
    <location>
        <begin position="489"/>
        <end position="507"/>
    </location>
</feature>
<keyword evidence="7 20" id="KW-0808">Transferase</keyword>
<dbReference type="InterPro" id="IPR032807">
    <property type="entry name" value="GNVR"/>
</dbReference>
<comment type="similarity">
    <text evidence="2">Belongs to the CpsD/CapB family.</text>
</comment>
<sequence length="785" mass="88556">MSQDDQAFIDDQEDTSILDYAFKYLRYWLLILVSMVISLGCAYFYLKFYTPVYEVNATLLIKDTKKVNSDVLEKLDMESSSKLVENEIEKLKSRVLLGNVVDSLKLGVTYWREENLRDSELFNESPVQISDTRLTDFAYSNPLFIQLDSANEYTLFDRERNNLGRFAFNQLVETKYGKFKINNHDSLAKAHLTSVKVVFQNRDALINNLTNQLQITLLNYESSLISLSLETTIPAKGKAILSRLVDVYTVSSLDDKKREAASTLSFIEERLKLVTAELGGVEHNIEHYRRVKGITDLSSETNLLLNKVKENDSKLNELEIQVKVLDGVEGYLNSAQVGVVAPGIMMGFNDPVLKSYIEQLAHLEAERSKLAQTVQPGNPYLESINNQMHTVKQAVRDNLSNRKRGLNANRRGLINLNNRLEGAIAAIPQKERELVGIKRQANIKENLYLLLLKTREQTAIHYASAVADSRIVDAPYSTGEPIKPKTKNIYLMALLLGFAIPIAFITLNDLLTSNIQSKQEVERKTGLPIFAEISSKPKGKGKEVVDVHARSLMSEQIRMLRSNLHYLFLNTKKESGRTVLITSSTCGEGKSFITLNLAASLAMLNKKVVILGLDLRKPKPDDYPGTTNTAGISSYLVGELEIEDIILDTNTPNLYIIPSGYTPTNPSELIANGRVDELIHSLQRSFDYILIDTAPVGLVTDATLLAPFVDICFYIVRHKVTPRFYLKNLNDLHKQGIFKSLHVVFNAVDYKHSSDHRYGYGHGSNGYYKEDTRSKGWLRRLPARL</sequence>
<name>A0ABT0HRT3_9BACT</name>
<keyword evidence="12 16" id="KW-1133">Transmembrane helix</keyword>
<evidence type="ECO:0000256" key="11">
    <source>
        <dbReference type="ARBA" id="ARBA00022840"/>
    </source>
</evidence>
<reference evidence="20 21" key="1">
    <citation type="submission" date="2022-04" db="EMBL/GenBank/DDBJ databases">
        <title>Spirosoma sp. strain RP8 genome sequencing and assembly.</title>
        <authorList>
            <person name="Jung Y."/>
        </authorList>
    </citation>
    <scope>NUCLEOTIDE SEQUENCE [LARGE SCALE GENOMIC DNA]</scope>
    <source>
        <strain evidence="20 21">RP8</strain>
    </source>
</reference>
<dbReference type="NCBIfam" id="TIGR01007">
    <property type="entry name" value="eps_fam"/>
    <property type="match status" value="1"/>
</dbReference>
<dbReference type="RefSeq" id="WP_248479492.1">
    <property type="nucleotide sequence ID" value="NZ_JALPRF010000005.1"/>
</dbReference>
<dbReference type="InterPro" id="IPR025669">
    <property type="entry name" value="AAA_dom"/>
</dbReference>
<evidence type="ECO:0000256" key="4">
    <source>
        <dbReference type="ARBA" id="ARBA00011903"/>
    </source>
</evidence>
<evidence type="ECO:0000313" key="20">
    <source>
        <dbReference type="EMBL" id="MCK8494876.1"/>
    </source>
</evidence>
<evidence type="ECO:0000256" key="3">
    <source>
        <dbReference type="ARBA" id="ARBA00008883"/>
    </source>
</evidence>
<keyword evidence="5" id="KW-1003">Cell membrane</keyword>
<dbReference type="InterPro" id="IPR003856">
    <property type="entry name" value="LPS_length_determ_N"/>
</dbReference>
<evidence type="ECO:0000256" key="16">
    <source>
        <dbReference type="SAM" id="Phobius"/>
    </source>
</evidence>
<protein>
    <recommendedName>
        <fullName evidence="4">non-specific protein-tyrosine kinase</fullName>
        <ecNumber evidence="4">2.7.10.2</ecNumber>
    </recommendedName>
</protein>
<dbReference type="SUPFAM" id="SSF52540">
    <property type="entry name" value="P-loop containing nucleoside triphosphate hydrolases"/>
    <property type="match status" value="1"/>
</dbReference>
<evidence type="ECO:0000256" key="7">
    <source>
        <dbReference type="ARBA" id="ARBA00022679"/>
    </source>
</evidence>
<evidence type="ECO:0000256" key="9">
    <source>
        <dbReference type="ARBA" id="ARBA00022741"/>
    </source>
</evidence>
<keyword evidence="14" id="KW-0829">Tyrosine-protein kinase</keyword>
<dbReference type="Gene3D" id="3.40.50.300">
    <property type="entry name" value="P-loop containing nucleotide triphosphate hydrolases"/>
    <property type="match status" value="1"/>
</dbReference>
<dbReference type="InterPro" id="IPR050445">
    <property type="entry name" value="Bact_polysacc_biosynth/exp"/>
</dbReference>
<evidence type="ECO:0000256" key="1">
    <source>
        <dbReference type="ARBA" id="ARBA00004429"/>
    </source>
</evidence>
<feature type="transmembrane region" description="Helical" evidence="16">
    <location>
        <begin position="27"/>
        <end position="46"/>
    </location>
</feature>
<evidence type="ECO:0000256" key="6">
    <source>
        <dbReference type="ARBA" id="ARBA00022519"/>
    </source>
</evidence>
<feature type="domain" description="Tyrosine-protein kinase G-rich" evidence="19">
    <location>
        <begin position="431"/>
        <end position="505"/>
    </location>
</feature>
<dbReference type="PANTHER" id="PTHR32309">
    <property type="entry name" value="TYROSINE-PROTEIN KINASE"/>
    <property type="match status" value="1"/>
</dbReference>
<feature type="domain" description="AAA" evidence="18">
    <location>
        <begin position="578"/>
        <end position="705"/>
    </location>
</feature>
<evidence type="ECO:0000256" key="5">
    <source>
        <dbReference type="ARBA" id="ARBA00022475"/>
    </source>
</evidence>
<evidence type="ECO:0000256" key="13">
    <source>
        <dbReference type="ARBA" id="ARBA00023136"/>
    </source>
</evidence>
<dbReference type="EMBL" id="JALPRF010000005">
    <property type="protein sequence ID" value="MCK8494876.1"/>
    <property type="molecule type" value="Genomic_DNA"/>
</dbReference>
<comment type="similarity">
    <text evidence="3">Belongs to the etk/wzc family.</text>
</comment>
<keyword evidence="9" id="KW-0547">Nucleotide-binding</keyword>
<evidence type="ECO:0000256" key="2">
    <source>
        <dbReference type="ARBA" id="ARBA00007316"/>
    </source>
</evidence>
<accession>A0ABT0HRT3</accession>
<dbReference type="Pfam" id="PF13614">
    <property type="entry name" value="AAA_31"/>
    <property type="match status" value="1"/>
</dbReference>
<dbReference type="Pfam" id="PF02706">
    <property type="entry name" value="Wzz"/>
    <property type="match status" value="1"/>
</dbReference>
<dbReference type="Pfam" id="PF13807">
    <property type="entry name" value="GNVR"/>
    <property type="match status" value="1"/>
</dbReference>
<feature type="domain" description="Polysaccharide chain length determinant N-terminal" evidence="17">
    <location>
        <begin position="26"/>
        <end position="104"/>
    </location>
</feature>
<keyword evidence="6" id="KW-0997">Cell inner membrane</keyword>
<evidence type="ECO:0000256" key="10">
    <source>
        <dbReference type="ARBA" id="ARBA00022777"/>
    </source>
</evidence>
<dbReference type="InterPro" id="IPR027417">
    <property type="entry name" value="P-loop_NTPase"/>
</dbReference>
<evidence type="ECO:0000256" key="14">
    <source>
        <dbReference type="ARBA" id="ARBA00023137"/>
    </source>
</evidence>
<comment type="caution">
    <text evidence="20">The sequence shown here is derived from an EMBL/GenBank/DDBJ whole genome shotgun (WGS) entry which is preliminary data.</text>
</comment>